<dbReference type="EMBL" id="AMRA01000102">
    <property type="protein sequence ID" value="EKF22309.1"/>
    <property type="molecule type" value="Genomic_DNA"/>
</dbReference>
<gene>
    <name evidence="5" type="ORF">C731_3801</name>
</gene>
<dbReference type="OrthoDB" id="4735442at2"/>
<comment type="caution">
    <text evidence="5">The sequence shown here is derived from an EMBL/GenBank/DDBJ whole genome shotgun (WGS) entry which is preliminary data.</text>
</comment>
<dbReference type="AlphaFoldDB" id="K5BJ12"/>
<reference evidence="5 6" key="1">
    <citation type="journal article" date="2012" name="J. Bacteriol.">
        <title>Genome sequence of Mycobacterium hassiacum DSM 44199, a rare source of heat-stable mycobacterial proteins.</title>
        <authorList>
            <person name="Tiago I."/>
            <person name="Maranha A."/>
            <person name="Mendes V."/>
            <person name="Alarico S."/>
            <person name="Moynihan P.J."/>
            <person name="Clarke A.J."/>
            <person name="Macedo-Ribeiro S."/>
            <person name="Pereira P.J."/>
            <person name="Empadinhas N."/>
        </authorList>
    </citation>
    <scope>NUCLEOTIDE SEQUENCE [LARGE SCALE GENOMIC DNA]</scope>
    <source>
        <strain evidence="6">DSM 44199 / CIP 105218 / JCM 12690 / 3849</strain>
    </source>
</reference>
<keyword evidence="6" id="KW-1185">Reference proteome</keyword>
<dbReference type="Proteomes" id="UP000006265">
    <property type="component" value="Unassembled WGS sequence"/>
</dbReference>
<accession>K5BJ12</accession>
<keyword evidence="2 4" id="KW-0472">Membrane</keyword>
<dbReference type="GO" id="GO:0016020">
    <property type="term" value="C:membrane"/>
    <property type="evidence" value="ECO:0007669"/>
    <property type="project" value="UniProtKB-SubCell"/>
</dbReference>
<keyword evidence="4" id="KW-0812">Transmembrane</keyword>
<protein>
    <submittedName>
        <fullName evidence="5">Uncharacterized protein</fullName>
    </submittedName>
</protein>
<organism evidence="5 6">
    <name type="scientific">Mycolicibacterium hassiacum (strain DSM 44199 / CIP 105218 / JCM 12690 / 3849)</name>
    <name type="common">Mycobacterium hassiacum</name>
    <dbReference type="NCBI Taxonomy" id="1122247"/>
    <lineage>
        <taxon>Bacteria</taxon>
        <taxon>Bacillati</taxon>
        <taxon>Actinomycetota</taxon>
        <taxon>Actinomycetes</taxon>
        <taxon>Mycobacteriales</taxon>
        <taxon>Mycobacteriaceae</taxon>
        <taxon>Mycolicibacterium</taxon>
    </lineage>
</organism>
<sequence>MTDESTSDVNGSQTTPSATTRPRRRASRPPGPAGDTVAAGSMPAGVAVRPTVDYATVRVVKPAAPRPRAGHRRLVAVVALVVLSLAGATLGGLAYWMHDRQRAEEQALAREQRFVDTASQLVVNMFSYDQESIDESVDRFVASTSGPLNAMLTQDNNTEFLKMLFRGTNASSEAAISGAALEKLDEVSKNAAVLVAAKVTITDLDGNNLPTQFYRFRVIVHEDESGRMTGYDVKYPDGGN</sequence>
<feature type="region of interest" description="Disordered" evidence="3">
    <location>
        <begin position="1"/>
        <end position="42"/>
    </location>
</feature>
<evidence type="ECO:0000256" key="2">
    <source>
        <dbReference type="ARBA" id="ARBA00023136"/>
    </source>
</evidence>
<dbReference type="PANTHER" id="PTHR37042:SF4">
    <property type="entry name" value="OUTER MEMBRANE PROTEIN RV1973"/>
    <property type="match status" value="1"/>
</dbReference>
<comment type="subcellular location">
    <subcellularLocation>
        <location evidence="1">Membrane</location>
    </subcellularLocation>
</comment>
<evidence type="ECO:0000256" key="1">
    <source>
        <dbReference type="ARBA" id="ARBA00004370"/>
    </source>
</evidence>
<dbReference type="RefSeq" id="WP_005630415.1">
    <property type="nucleotide sequence ID" value="NZ_AMRA01000102.1"/>
</dbReference>
<dbReference type="STRING" id="1122247.GCA_000379865_02701"/>
<dbReference type="PATRIC" id="fig|1122247.3.peg.3643"/>
<evidence type="ECO:0000313" key="5">
    <source>
        <dbReference type="EMBL" id="EKF22309.1"/>
    </source>
</evidence>
<proteinExistence type="predicted"/>
<evidence type="ECO:0000256" key="4">
    <source>
        <dbReference type="SAM" id="Phobius"/>
    </source>
</evidence>
<keyword evidence="4" id="KW-1133">Transmembrane helix</keyword>
<dbReference type="PANTHER" id="PTHR37042">
    <property type="entry name" value="OUTER MEMBRANE PROTEIN RV1973"/>
    <property type="match status" value="1"/>
</dbReference>
<evidence type="ECO:0000256" key="3">
    <source>
        <dbReference type="SAM" id="MobiDB-lite"/>
    </source>
</evidence>
<feature type="transmembrane region" description="Helical" evidence="4">
    <location>
        <begin position="74"/>
        <end position="97"/>
    </location>
</feature>
<dbReference type="eggNOG" id="ENOG5031DN3">
    <property type="taxonomic scope" value="Bacteria"/>
</dbReference>
<evidence type="ECO:0000313" key="6">
    <source>
        <dbReference type="Proteomes" id="UP000006265"/>
    </source>
</evidence>
<name>K5BJ12_MYCHD</name>